<evidence type="ECO:0000259" key="7">
    <source>
        <dbReference type="Pfam" id="PF02687"/>
    </source>
</evidence>
<dbReference type="InterPro" id="IPR050250">
    <property type="entry name" value="Macrolide_Exporter_MacB"/>
</dbReference>
<dbReference type="InterPro" id="IPR025857">
    <property type="entry name" value="MacB_PCD"/>
</dbReference>
<dbReference type="RefSeq" id="WP_057855898.1">
    <property type="nucleotide sequence ID" value="NZ_LLXX01000242.1"/>
</dbReference>
<evidence type="ECO:0000313" key="9">
    <source>
        <dbReference type="EMBL" id="KRQ88476.1"/>
    </source>
</evidence>
<protein>
    <submittedName>
        <fullName evidence="9">Peptide ABC transporter permease</fullName>
    </submittedName>
</protein>
<dbReference type="Pfam" id="PF02687">
    <property type="entry name" value="FtsX"/>
    <property type="match status" value="1"/>
</dbReference>
<evidence type="ECO:0000256" key="2">
    <source>
        <dbReference type="ARBA" id="ARBA00022475"/>
    </source>
</evidence>
<comment type="caution">
    <text evidence="9">The sequence shown here is derived from an EMBL/GenBank/DDBJ whole genome shotgun (WGS) entry which is preliminary data.</text>
</comment>
<evidence type="ECO:0000256" key="1">
    <source>
        <dbReference type="ARBA" id="ARBA00004651"/>
    </source>
</evidence>
<dbReference type="Pfam" id="PF12704">
    <property type="entry name" value="MacB_PCD"/>
    <property type="match status" value="1"/>
</dbReference>
<dbReference type="GO" id="GO:0005886">
    <property type="term" value="C:plasma membrane"/>
    <property type="evidence" value="ECO:0007669"/>
    <property type="project" value="UniProtKB-SubCell"/>
</dbReference>
<feature type="transmembrane region" description="Helical" evidence="6">
    <location>
        <begin position="265"/>
        <end position="286"/>
    </location>
</feature>
<feature type="transmembrane region" description="Helical" evidence="6">
    <location>
        <begin position="24"/>
        <end position="47"/>
    </location>
</feature>
<sequence length="396" mass="41837">MRSLWLQVAAVTAINLKSIGQRRWLSLSTVIAIALVVIVLLAFLAMANGFQRTIAGSGADDMAIVLRAGSQAEINSTVSRDQVRLIEDGPGIARGSDGKPLISPELYLVVDGIKRTTKTKANLPLRGIGEQGSELRKDVRITAGRMFNRGSNEVVVGKALLQEFEGLDLGSTVSFGATRWNVVGVFEAGGSVFESEIWADLNVVQSLFNRNNIVQTVRARLTGPAALDELKSYSDNDPRLKLDVKSEAAYFAEQASQTSDLIQKLGWPLAIAMALGAVAGALNTMYSSVAARATEIATLRAIGFGGFPAFVGTLAESLLLAVIGGLLGAAATYLIFDGVTASTLGGNFTQVVFDFKLSPWLIAEGVALALIVGLIGGLFPALRAARLPIVEGLYAN</sequence>
<proteinExistence type="predicted"/>
<keyword evidence="3 6" id="KW-0812">Transmembrane</keyword>
<dbReference type="GO" id="GO:0022857">
    <property type="term" value="F:transmembrane transporter activity"/>
    <property type="evidence" value="ECO:0007669"/>
    <property type="project" value="TreeGrafter"/>
</dbReference>
<evidence type="ECO:0000256" key="3">
    <source>
        <dbReference type="ARBA" id="ARBA00022692"/>
    </source>
</evidence>
<organism evidence="9 10">
    <name type="scientific">Bradyrhizobium valentinum</name>
    <dbReference type="NCBI Taxonomy" id="1518501"/>
    <lineage>
        <taxon>Bacteria</taxon>
        <taxon>Pseudomonadati</taxon>
        <taxon>Pseudomonadota</taxon>
        <taxon>Alphaproteobacteria</taxon>
        <taxon>Hyphomicrobiales</taxon>
        <taxon>Nitrobacteraceae</taxon>
        <taxon>Bradyrhizobium</taxon>
    </lineage>
</organism>
<dbReference type="PANTHER" id="PTHR30572">
    <property type="entry name" value="MEMBRANE COMPONENT OF TRANSPORTER-RELATED"/>
    <property type="match status" value="1"/>
</dbReference>
<reference evidence="9 10" key="1">
    <citation type="submission" date="2014-03" db="EMBL/GenBank/DDBJ databases">
        <title>Bradyrhizobium valentinum sp. nov., isolated from effective nodules of Lupinus mariae-josephae, a lupine endemic of basic-lime soils in Eastern Spain.</title>
        <authorList>
            <person name="Duran D."/>
            <person name="Rey L."/>
            <person name="Navarro A."/>
            <person name="Busquets A."/>
            <person name="Imperial J."/>
            <person name="Ruiz-Argueso T."/>
        </authorList>
    </citation>
    <scope>NUCLEOTIDE SEQUENCE [LARGE SCALE GENOMIC DNA]</scope>
    <source>
        <strain evidence="9 10">LmjM3</strain>
    </source>
</reference>
<keyword evidence="5 6" id="KW-0472">Membrane</keyword>
<dbReference type="OrthoDB" id="241967at2"/>
<evidence type="ECO:0000259" key="8">
    <source>
        <dbReference type="Pfam" id="PF12704"/>
    </source>
</evidence>
<evidence type="ECO:0000256" key="5">
    <source>
        <dbReference type="ARBA" id="ARBA00023136"/>
    </source>
</evidence>
<gene>
    <name evidence="9" type="ORF">CP49_20385</name>
</gene>
<evidence type="ECO:0000256" key="6">
    <source>
        <dbReference type="SAM" id="Phobius"/>
    </source>
</evidence>
<dbReference type="AlphaFoldDB" id="A0A0R3LI72"/>
<keyword evidence="2" id="KW-1003">Cell membrane</keyword>
<dbReference type="InterPro" id="IPR003838">
    <property type="entry name" value="ABC3_permease_C"/>
</dbReference>
<feature type="transmembrane region" description="Helical" evidence="6">
    <location>
        <begin position="307"/>
        <end position="336"/>
    </location>
</feature>
<evidence type="ECO:0000313" key="10">
    <source>
        <dbReference type="Proteomes" id="UP000051913"/>
    </source>
</evidence>
<dbReference type="EMBL" id="LLXX01000242">
    <property type="protein sequence ID" value="KRQ88476.1"/>
    <property type="molecule type" value="Genomic_DNA"/>
</dbReference>
<keyword evidence="10" id="KW-1185">Reference proteome</keyword>
<dbReference type="PANTHER" id="PTHR30572:SF15">
    <property type="entry name" value="ABC TRANSPORTER PERMEASE"/>
    <property type="match status" value="1"/>
</dbReference>
<feature type="domain" description="ABC3 transporter permease C-terminal" evidence="7">
    <location>
        <begin position="270"/>
        <end position="388"/>
    </location>
</feature>
<dbReference type="STRING" id="1518501.CQ10_15540"/>
<dbReference type="Proteomes" id="UP000051913">
    <property type="component" value="Unassembled WGS sequence"/>
</dbReference>
<accession>A0A0R3LI72</accession>
<evidence type="ECO:0000256" key="4">
    <source>
        <dbReference type="ARBA" id="ARBA00022989"/>
    </source>
</evidence>
<comment type="subcellular location">
    <subcellularLocation>
        <location evidence="1">Cell membrane</location>
        <topology evidence="1">Multi-pass membrane protein</topology>
    </subcellularLocation>
</comment>
<feature type="transmembrane region" description="Helical" evidence="6">
    <location>
        <begin position="360"/>
        <end position="382"/>
    </location>
</feature>
<name>A0A0R3LI72_9BRAD</name>
<feature type="domain" description="MacB-like periplasmic core" evidence="8">
    <location>
        <begin position="27"/>
        <end position="231"/>
    </location>
</feature>
<keyword evidence="4 6" id="KW-1133">Transmembrane helix</keyword>